<dbReference type="Proteomes" id="UP000023464">
    <property type="component" value="Unassembled WGS sequence"/>
</dbReference>
<dbReference type="PATRIC" id="fig|1393736.3.peg.3306"/>
<proteinExistence type="predicted"/>
<keyword evidence="2" id="KW-0808">Transferase</keyword>
<dbReference type="Pfam" id="PF00534">
    <property type="entry name" value="Glycos_transf_1"/>
    <property type="match status" value="1"/>
</dbReference>
<dbReference type="SUPFAM" id="SSF53756">
    <property type="entry name" value="UDP-Glycosyltransferase/glycogen phosphorylase"/>
    <property type="match status" value="1"/>
</dbReference>
<organism evidence="2 3">
    <name type="scientific">Photorhabdus aegyptia</name>
    <dbReference type="NCBI Taxonomy" id="2805098"/>
    <lineage>
        <taxon>Bacteria</taxon>
        <taxon>Pseudomonadati</taxon>
        <taxon>Pseudomonadota</taxon>
        <taxon>Gammaproteobacteria</taxon>
        <taxon>Enterobacterales</taxon>
        <taxon>Morganellaceae</taxon>
        <taxon>Photorhabdus</taxon>
    </lineage>
</organism>
<dbReference type="RefSeq" id="WP_036780923.1">
    <property type="nucleotide sequence ID" value="NZ_CAWLTM010000062.1"/>
</dbReference>
<name>A0A022PFD0_9GAMM</name>
<dbReference type="InterPro" id="IPR001296">
    <property type="entry name" value="Glyco_trans_1"/>
</dbReference>
<feature type="domain" description="Glycosyl transferase family 1" evidence="1">
    <location>
        <begin position="218"/>
        <end position="376"/>
    </location>
</feature>
<gene>
    <name evidence="2" type="ORF">BA1DRAFT_03235</name>
</gene>
<accession>A0A022PFD0</accession>
<evidence type="ECO:0000313" key="2">
    <source>
        <dbReference type="EMBL" id="EYU14239.1"/>
    </source>
</evidence>
<reference evidence="2 3" key="1">
    <citation type="submission" date="2014-03" db="EMBL/GenBank/DDBJ databases">
        <title>Draft Genome of Photorhabdus luminescens BA1, an Egyptian Isolate.</title>
        <authorList>
            <person name="Ghazal S."/>
            <person name="Hurst S.G.IV."/>
            <person name="Morris K."/>
            <person name="Thomas K."/>
            <person name="Tisa L.S."/>
        </authorList>
    </citation>
    <scope>NUCLEOTIDE SEQUENCE [LARGE SCALE GENOMIC DNA]</scope>
    <source>
        <strain evidence="2 3">BA1</strain>
    </source>
</reference>
<protein>
    <submittedName>
        <fullName evidence="2">Glycosyltransferase</fullName>
    </submittedName>
</protein>
<dbReference type="Gene3D" id="3.40.50.2000">
    <property type="entry name" value="Glycogen Phosphorylase B"/>
    <property type="match status" value="2"/>
</dbReference>
<sequence>MRLALIVDDYLPHSTRVAAKMMHELALELACQGHEPFVITPGEDNSSSCLIADIIDGIQVLRFPSGRVKDVPKVVRAFNESLLSIRAWWYLKDMLASKRIDGIIYYSPSIFFGPLVKKIKSLWNCPSYLILRDIFPQWVIDEGMLREKSIIARYFRFFENINYKAADFIGLMSQKNLEFFCQYKRHNHLDILYNWAKPVPAQLPLSYQGIRYQLGLMGKVIFFYGGNIGRAQDMDNLLRLAIALKNRKEAHFLFIGQGDEVELVKNKIEQFSLDNITYLPSVPQEEFKNILCEVDVGLFSLARSHKVHNFPGKILGYMVNKIPILGSVNLGNDLADVINGANAGIVLVNGEDDKLVGAAELLLSNKDYRIGLGNNAWMLLHDKFSVRSATDNICKQLTEMKNS</sequence>
<evidence type="ECO:0000313" key="3">
    <source>
        <dbReference type="Proteomes" id="UP000023464"/>
    </source>
</evidence>
<dbReference type="CDD" id="cd03794">
    <property type="entry name" value="GT4_WbuB-like"/>
    <property type="match status" value="1"/>
</dbReference>
<dbReference type="PANTHER" id="PTHR12526:SF609">
    <property type="entry name" value="LIPOPOLYSACCHARIDE BIOSYNTHESIS PROTEIN"/>
    <property type="match status" value="1"/>
</dbReference>
<dbReference type="EMBL" id="JFGV01000053">
    <property type="protein sequence ID" value="EYU14239.1"/>
    <property type="molecule type" value="Genomic_DNA"/>
</dbReference>
<evidence type="ECO:0000259" key="1">
    <source>
        <dbReference type="Pfam" id="PF00534"/>
    </source>
</evidence>
<dbReference type="GO" id="GO:0016757">
    <property type="term" value="F:glycosyltransferase activity"/>
    <property type="evidence" value="ECO:0007669"/>
    <property type="project" value="InterPro"/>
</dbReference>
<dbReference type="PANTHER" id="PTHR12526">
    <property type="entry name" value="GLYCOSYLTRANSFERASE"/>
    <property type="match status" value="1"/>
</dbReference>
<keyword evidence="3" id="KW-1185">Reference proteome</keyword>
<comment type="caution">
    <text evidence="2">The sequence shown here is derived from an EMBL/GenBank/DDBJ whole genome shotgun (WGS) entry which is preliminary data.</text>
</comment>
<dbReference type="GO" id="GO:1901135">
    <property type="term" value="P:carbohydrate derivative metabolic process"/>
    <property type="evidence" value="ECO:0007669"/>
    <property type="project" value="UniProtKB-ARBA"/>
</dbReference>
<dbReference type="AlphaFoldDB" id="A0A022PFD0"/>